<proteinExistence type="predicted"/>
<dbReference type="PROSITE" id="PS50302">
    <property type="entry name" value="PUM"/>
    <property type="match status" value="1"/>
</dbReference>
<dbReference type="GO" id="GO:0005730">
    <property type="term" value="C:nucleolus"/>
    <property type="evidence" value="ECO:0007669"/>
    <property type="project" value="TreeGrafter"/>
</dbReference>
<feature type="repeat" description="Pumilio" evidence="3">
    <location>
        <begin position="244"/>
        <end position="279"/>
    </location>
</feature>
<dbReference type="GO" id="GO:0003729">
    <property type="term" value="F:mRNA binding"/>
    <property type="evidence" value="ECO:0007669"/>
    <property type="project" value="TreeGrafter"/>
</dbReference>
<keyword evidence="2" id="KW-0694">RNA-binding</keyword>
<dbReference type="Pfam" id="PF00806">
    <property type="entry name" value="PUF"/>
    <property type="match status" value="1"/>
</dbReference>
<keyword evidence="5" id="KW-1185">Reference proteome</keyword>
<dbReference type="Pfam" id="PF08144">
    <property type="entry name" value="CPL"/>
    <property type="match status" value="1"/>
</dbReference>
<dbReference type="InterPro" id="IPR033133">
    <property type="entry name" value="PUM-HD"/>
</dbReference>
<dbReference type="Proteomes" id="UP000035642">
    <property type="component" value="Unassembled WGS sequence"/>
</dbReference>
<reference evidence="5" key="1">
    <citation type="submission" date="2012-09" db="EMBL/GenBank/DDBJ databases">
        <authorList>
            <person name="Martin A.A."/>
        </authorList>
    </citation>
    <scope>NUCLEOTIDE SEQUENCE</scope>
</reference>
<evidence type="ECO:0000313" key="6">
    <source>
        <dbReference type="WBParaSite" id="ACAC_0000315301-mRNA-1"/>
    </source>
</evidence>
<dbReference type="InterPro" id="IPR011989">
    <property type="entry name" value="ARM-like"/>
</dbReference>
<dbReference type="SUPFAM" id="SSF48371">
    <property type="entry name" value="ARM repeat"/>
    <property type="match status" value="1"/>
</dbReference>
<evidence type="ECO:0000256" key="1">
    <source>
        <dbReference type="ARBA" id="ARBA00022737"/>
    </source>
</evidence>
<dbReference type="PANTHER" id="PTHR13389:SF0">
    <property type="entry name" value="PUMILIO HOMOLOG 3"/>
    <property type="match status" value="1"/>
</dbReference>
<organism evidence="5 6">
    <name type="scientific">Angiostrongylus cantonensis</name>
    <name type="common">Rat lungworm</name>
    <dbReference type="NCBI Taxonomy" id="6313"/>
    <lineage>
        <taxon>Eukaryota</taxon>
        <taxon>Metazoa</taxon>
        <taxon>Ecdysozoa</taxon>
        <taxon>Nematoda</taxon>
        <taxon>Chromadorea</taxon>
        <taxon>Rhabditida</taxon>
        <taxon>Rhabditina</taxon>
        <taxon>Rhabditomorpha</taxon>
        <taxon>Strongyloidea</taxon>
        <taxon>Metastrongylidae</taxon>
        <taxon>Angiostrongylus</taxon>
    </lineage>
</organism>
<dbReference type="STRING" id="6313.A0A0K0CZJ5"/>
<dbReference type="InterPro" id="IPR012959">
    <property type="entry name" value="CPL_dom"/>
</dbReference>
<dbReference type="Gene3D" id="1.25.10.10">
    <property type="entry name" value="Leucine-rich Repeat Variant"/>
    <property type="match status" value="1"/>
</dbReference>
<dbReference type="InterPro" id="IPR016024">
    <property type="entry name" value="ARM-type_fold"/>
</dbReference>
<name>A0A0K0CZJ5_ANGCA</name>
<dbReference type="SMART" id="SM00025">
    <property type="entry name" value="Pumilio"/>
    <property type="match status" value="4"/>
</dbReference>
<evidence type="ECO:0000256" key="3">
    <source>
        <dbReference type="PROSITE-ProRule" id="PRU00317"/>
    </source>
</evidence>
<evidence type="ECO:0000313" key="5">
    <source>
        <dbReference type="Proteomes" id="UP000035642"/>
    </source>
</evidence>
<dbReference type="WBParaSite" id="ACAC_0000315301-mRNA-1">
    <property type="protein sequence ID" value="ACAC_0000315301-mRNA-1"/>
    <property type="gene ID" value="ACAC_0000315301"/>
</dbReference>
<sequence length="663" mass="76200">LKEKLKLKAELRENVKVELQKLRRAEEENDDTAIVEAMSIKPNYVALFRFQVSFSGDMASVKVFDKNVKNLEIKPSSASPGKGILRAVPKNVKSLDKGEINDSGEQSITKGTDLATDKKVDKKTLDRSAMETTAGPRKKKVIRVTKKVKEQLLSMDRKQRKAFLRQLKAQKNPHFDRAMQCKLLWEKIRRKKTSKQERDECVSQLYGLVKGYASKLIYAHDTCRIFECLLALKRPGITSAIFLELSPELVRMTKNKYAHYFVLRLLKYGSKEQRSTIIDAFRGHAVSLMRIVYAAQSDKPRTLDEIVAEEPAKKKLIVRHLEEQIFALVEKTTIRLSLYHRLLKDFATHCDSDQLTNLIDSLKDRIPELVHTSDGSYVAMKCVWNANVKDRKLIVKNFKDLVVKTAMEHYGHRVLLAIFDTVDDTVLVNKYITVELGHEIKKVILDSWGEKVIHYLVHPRDGRGMPREEIELLSEGDLNPFSKKEKKDRYAELYGKICDPLYTYLSANMEYLIFESNRSKFIAACLENTSTYDLFDRQVPVEMRKKCNGALVEIAKQEFIPMDSRRLHLIEHPAGHFVLMAVLRCDKFLPEDQRLSVAIVNNLTKEELGSWIACNKGCHVLLKMLHCGSNVVREKIKRALNMNQLKEYTFQGAVLLVEELEKG</sequence>
<dbReference type="InterPro" id="IPR001313">
    <property type="entry name" value="Pumilio_RNA-bd_rpt"/>
</dbReference>
<evidence type="ECO:0000259" key="4">
    <source>
        <dbReference type="PROSITE" id="PS50303"/>
    </source>
</evidence>
<dbReference type="PROSITE" id="PS50303">
    <property type="entry name" value="PUM_HD"/>
    <property type="match status" value="1"/>
</dbReference>
<dbReference type="InterPro" id="IPR040059">
    <property type="entry name" value="PUM3"/>
</dbReference>
<evidence type="ECO:0000256" key="2">
    <source>
        <dbReference type="ARBA" id="ARBA00022884"/>
    </source>
</evidence>
<dbReference type="GO" id="GO:0006417">
    <property type="term" value="P:regulation of translation"/>
    <property type="evidence" value="ECO:0007669"/>
    <property type="project" value="TreeGrafter"/>
</dbReference>
<feature type="domain" description="PUM-HD" evidence="4">
    <location>
        <begin position="179"/>
        <end position="498"/>
    </location>
</feature>
<dbReference type="PANTHER" id="PTHR13389">
    <property type="entry name" value="PUMILIO HOMOLOG 3"/>
    <property type="match status" value="1"/>
</dbReference>
<keyword evidence="1" id="KW-0677">Repeat</keyword>
<dbReference type="AlphaFoldDB" id="A0A0K0CZJ5"/>
<accession>A0A0K0CZJ5</accession>
<reference evidence="6" key="2">
    <citation type="submission" date="2017-02" db="UniProtKB">
        <authorList>
            <consortium name="WormBaseParasite"/>
        </authorList>
    </citation>
    <scope>IDENTIFICATION</scope>
</reference>
<protein>
    <submittedName>
        <fullName evidence="6">PUM-HD domain-containing protein</fullName>
    </submittedName>
</protein>